<name>A0A6P7LUA2_BETSP</name>
<evidence type="ECO:0000313" key="5">
    <source>
        <dbReference type="Proteomes" id="UP000515150"/>
    </source>
</evidence>
<keyword evidence="3" id="KW-0472">Membrane</keyword>
<proteinExistence type="predicted"/>
<keyword evidence="5" id="KW-1185">Reference proteome</keyword>
<feature type="region of interest" description="Disordered" evidence="2">
    <location>
        <begin position="266"/>
        <end position="287"/>
    </location>
</feature>
<feature type="chain" id="PRO_5044651603" evidence="4">
    <location>
        <begin position="29"/>
        <end position="287"/>
    </location>
</feature>
<keyword evidence="1" id="KW-0175">Coiled coil</keyword>
<evidence type="ECO:0000313" key="7">
    <source>
        <dbReference type="RefSeq" id="XP_028998387.1"/>
    </source>
</evidence>
<feature type="coiled-coil region" evidence="1">
    <location>
        <begin position="162"/>
        <end position="243"/>
    </location>
</feature>
<feature type="signal peptide" evidence="4">
    <location>
        <begin position="1"/>
        <end position="28"/>
    </location>
</feature>
<keyword evidence="3" id="KW-1133">Transmembrane helix</keyword>
<dbReference type="AlphaFoldDB" id="A0A6P7LUA2"/>
<dbReference type="RefSeq" id="XP_028998387.1">
    <property type="nucleotide sequence ID" value="XM_029142554.2"/>
</dbReference>
<keyword evidence="4" id="KW-0732">Signal</keyword>
<feature type="transmembrane region" description="Helical" evidence="3">
    <location>
        <begin position="104"/>
        <end position="121"/>
    </location>
</feature>
<dbReference type="RefSeq" id="XP_028998386.1">
    <property type="nucleotide sequence ID" value="XM_029142553.2"/>
</dbReference>
<sequence length="287" mass="32295">MKKASLMLFSGCFIGLLIIVSRDASVSASEASEEQREAQNGGFSFNSHLTPFEVVSAVIIAAAVAAVFAEVFAVDSAAVSVVVFAFVFAAVFAVDATIVGFDEVTNVVLAVVFAVLCKYLVKEISKLNKKVVDLTQIQKQSQCMLEELGGWETVFFLLTRLKLDQEKQRQEFTEKLKRTKKEMEETKQQLQLVEKEIKESEKEMATDKTEEGLRNKQKVLDALRKLDERKGDLDRRIMNVEKLQLETEAAIKTATQRKEKVEKYKEMMKSQLNGKESQSESVHLHSD</sequence>
<feature type="compositionally biased region" description="Polar residues" evidence="2">
    <location>
        <begin position="270"/>
        <end position="281"/>
    </location>
</feature>
<accession>A0A6P7LUA2</accession>
<evidence type="ECO:0000256" key="3">
    <source>
        <dbReference type="SAM" id="Phobius"/>
    </source>
</evidence>
<evidence type="ECO:0000256" key="1">
    <source>
        <dbReference type="SAM" id="Coils"/>
    </source>
</evidence>
<evidence type="ECO:0000256" key="2">
    <source>
        <dbReference type="SAM" id="MobiDB-lite"/>
    </source>
</evidence>
<organism evidence="5 6">
    <name type="scientific">Betta splendens</name>
    <name type="common">Siamese fighting fish</name>
    <dbReference type="NCBI Taxonomy" id="158456"/>
    <lineage>
        <taxon>Eukaryota</taxon>
        <taxon>Metazoa</taxon>
        <taxon>Chordata</taxon>
        <taxon>Craniata</taxon>
        <taxon>Vertebrata</taxon>
        <taxon>Euteleostomi</taxon>
        <taxon>Actinopterygii</taxon>
        <taxon>Neopterygii</taxon>
        <taxon>Teleostei</taxon>
        <taxon>Neoteleostei</taxon>
        <taxon>Acanthomorphata</taxon>
        <taxon>Anabantaria</taxon>
        <taxon>Anabantiformes</taxon>
        <taxon>Anabantoidei</taxon>
        <taxon>Osphronemidae</taxon>
        <taxon>Betta</taxon>
    </lineage>
</organism>
<dbReference type="KEGG" id="bspl:114851031"/>
<gene>
    <name evidence="6 7" type="primary">LOC114851031</name>
</gene>
<keyword evidence="3" id="KW-0812">Transmembrane</keyword>
<evidence type="ECO:0000313" key="6">
    <source>
        <dbReference type="RefSeq" id="XP_028998386.1"/>
    </source>
</evidence>
<evidence type="ECO:0000256" key="4">
    <source>
        <dbReference type="SAM" id="SignalP"/>
    </source>
</evidence>
<feature type="transmembrane region" description="Helical" evidence="3">
    <location>
        <begin position="52"/>
        <end position="72"/>
    </location>
</feature>
<dbReference type="GeneID" id="114851031"/>
<dbReference type="Proteomes" id="UP000515150">
    <property type="component" value="Chromosome 2"/>
</dbReference>
<feature type="transmembrane region" description="Helical" evidence="3">
    <location>
        <begin position="79"/>
        <end position="98"/>
    </location>
</feature>
<protein>
    <submittedName>
        <fullName evidence="6 7">Uncharacterized protein LOC114851031</fullName>
    </submittedName>
</protein>
<reference evidence="6 7" key="1">
    <citation type="submission" date="2025-04" db="UniProtKB">
        <authorList>
            <consortium name="RefSeq"/>
        </authorList>
    </citation>
    <scope>IDENTIFICATION</scope>
</reference>